<dbReference type="EMBL" id="CDMZ01000437">
    <property type="protein sequence ID" value="CEM14236.1"/>
    <property type="molecule type" value="Genomic_DNA"/>
</dbReference>
<feature type="transmembrane region" description="Helical" evidence="1">
    <location>
        <begin position="12"/>
        <end position="34"/>
    </location>
</feature>
<keyword evidence="1" id="KW-1133">Transmembrane helix</keyword>
<gene>
    <name evidence="2" type="ORF">Cvel_17476</name>
</gene>
<protein>
    <submittedName>
        <fullName evidence="2">Uncharacterized protein</fullName>
    </submittedName>
</protein>
<evidence type="ECO:0000313" key="2">
    <source>
        <dbReference type="EMBL" id="CEM14236.1"/>
    </source>
</evidence>
<dbReference type="VEuPathDB" id="CryptoDB:Cvel_17476"/>
<sequence length="111" mass="11297">MSVAELRSGIGLVSVVFALGSLGIGGALLAYGAASNVEQFACCTVHACPTLTDTSAFPARNGAGVCLYSEATCPAGAGRMDSCRPGEMDLGKDCTVNLPQVSNCKGPHEDW</sequence>
<evidence type="ECO:0000256" key="1">
    <source>
        <dbReference type="SAM" id="Phobius"/>
    </source>
</evidence>
<proteinExistence type="predicted"/>
<accession>A0A0G4FKB2</accession>
<dbReference type="AlphaFoldDB" id="A0A0G4FKB2"/>
<keyword evidence="1" id="KW-0812">Transmembrane</keyword>
<organism evidence="2">
    <name type="scientific">Chromera velia CCMP2878</name>
    <dbReference type="NCBI Taxonomy" id="1169474"/>
    <lineage>
        <taxon>Eukaryota</taxon>
        <taxon>Sar</taxon>
        <taxon>Alveolata</taxon>
        <taxon>Colpodellida</taxon>
        <taxon>Chromeraceae</taxon>
        <taxon>Chromera</taxon>
    </lineage>
</organism>
<keyword evidence="1" id="KW-0472">Membrane</keyword>
<reference evidence="2" key="1">
    <citation type="submission" date="2014-11" db="EMBL/GenBank/DDBJ databases">
        <authorList>
            <person name="Otto D Thomas"/>
            <person name="Naeem Raeece"/>
        </authorList>
    </citation>
    <scope>NUCLEOTIDE SEQUENCE</scope>
</reference>
<name>A0A0G4FKB2_9ALVE</name>